<dbReference type="InterPro" id="IPR011009">
    <property type="entry name" value="Kinase-like_dom_sf"/>
</dbReference>
<keyword evidence="2" id="KW-1185">Reference proteome</keyword>
<comment type="caution">
    <text evidence="1">The sequence shown here is derived from an EMBL/GenBank/DDBJ whole genome shotgun (WGS) entry which is preliminary data.</text>
</comment>
<dbReference type="EMBL" id="BMVN01000030">
    <property type="protein sequence ID" value="GHA51760.1"/>
    <property type="molecule type" value="Genomic_DNA"/>
</dbReference>
<evidence type="ECO:0008006" key="3">
    <source>
        <dbReference type="Google" id="ProtNLM"/>
    </source>
</evidence>
<accession>A0ABQ3D1W7</accession>
<evidence type="ECO:0000313" key="1">
    <source>
        <dbReference type="EMBL" id="GHA51760.1"/>
    </source>
</evidence>
<gene>
    <name evidence="1" type="ORF">GCM10010345_65430</name>
</gene>
<evidence type="ECO:0000313" key="2">
    <source>
        <dbReference type="Proteomes" id="UP000653644"/>
    </source>
</evidence>
<sequence>MKLRSRPAADPVPVRWSGVATAERFVAALPVLRPVLMRQEGWSCGDWVYQVELTSRIPVQSFSPNRAAPEWVADLPAAWWAGLRAALDGIQRLASAGLASAHWLEAAVRSVGAVDAAPWAPSHGDVCWANLAAVGDRAVLFDWEDFGRAPRFTDVAVLLLSSLDTPDVAARVRAHFSDQLDSPDGLYAQVVVAAHWARRFKAGEHVDLAPALRAHMRMVEERASRTGTQGGATGRCAPC</sequence>
<dbReference type="Proteomes" id="UP000653644">
    <property type="component" value="Unassembled WGS sequence"/>
</dbReference>
<name>A0ABQ3D1W7_9ACTN</name>
<protein>
    <recommendedName>
        <fullName evidence="3">Aminoglycoside phosphotransferase domain-containing protein</fullName>
    </recommendedName>
</protein>
<organism evidence="1 2">
    <name type="scientific">Streptomyces canarius</name>
    <dbReference type="NCBI Taxonomy" id="285453"/>
    <lineage>
        <taxon>Bacteria</taxon>
        <taxon>Bacillati</taxon>
        <taxon>Actinomycetota</taxon>
        <taxon>Actinomycetes</taxon>
        <taxon>Kitasatosporales</taxon>
        <taxon>Streptomycetaceae</taxon>
        <taxon>Streptomyces</taxon>
    </lineage>
</organism>
<dbReference type="SUPFAM" id="SSF56112">
    <property type="entry name" value="Protein kinase-like (PK-like)"/>
    <property type="match status" value="1"/>
</dbReference>
<proteinExistence type="predicted"/>
<reference evidence="2" key="1">
    <citation type="journal article" date="2019" name="Int. J. Syst. Evol. Microbiol.">
        <title>The Global Catalogue of Microorganisms (GCM) 10K type strain sequencing project: providing services to taxonomists for standard genome sequencing and annotation.</title>
        <authorList>
            <consortium name="The Broad Institute Genomics Platform"/>
            <consortium name="The Broad Institute Genome Sequencing Center for Infectious Disease"/>
            <person name="Wu L."/>
            <person name="Ma J."/>
        </authorList>
    </citation>
    <scope>NUCLEOTIDE SEQUENCE [LARGE SCALE GENOMIC DNA]</scope>
    <source>
        <strain evidence="2">JCM 4733</strain>
    </source>
</reference>